<reference evidence="4" key="1">
    <citation type="submission" date="2019-08" db="EMBL/GenBank/DDBJ databases">
        <authorList>
            <person name="Kucharzyk K."/>
            <person name="Murdoch R.W."/>
            <person name="Higgins S."/>
            <person name="Loffler F."/>
        </authorList>
    </citation>
    <scope>NUCLEOTIDE SEQUENCE</scope>
</reference>
<keyword evidence="2" id="KW-0648">Protein biosynthesis</keyword>
<accession>A0A645BPJ8</accession>
<name>A0A645BPJ8_9ZZZZ</name>
<gene>
    <name evidence="4" type="primary">fmt_36</name>
    <name evidence="4" type="ORF">SDC9_113420</name>
</gene>
<dbReference type="InterPro" id="IPR044135">
    <property type="entry name" value="Met-tRNA-FMT_C"/>
</dbReference>
<dbReference type="EMBL" id="VSSQ01021132">
    <property type="protein sequence ID" value="MPM66511.1"/>
    <property type="molecule type" value="Genomic_DNA"/>
</dbReference>
<dbReference type="GO" id="GO:0005829">
    <property type="term" value="C:cytosol"/>
    <property type="evidence" value="ECO:0007669"/>
    <property type="project" value="TreeGrafter"/>
</dbReference>
<comment type="caution">
    <text evidence="4">The sequence shown here is derived from an EMBL/GenBank/DDBJ whole genome shotgun (WGS) entry which is preliminary data.</text>
</comment>
<evidence type="ECO:0000259" key="3">
    <source>
        <dbReference type="Pfam" id="PF02911"/>
    </source>
</evidence>
<dbReference type="InterPro" id="IPR037022">
    <property type="entry name" value="Formyl_trans_C_sf"/>
</dbReference>
<keyword evidence="1 4" id="KW-0808">Transferase</keyword>
<dbReference type="InterPro" id="IPR011034">
    <property type="entry name" value="Formyl_transferase-like_C_sf"/>
</dbReference>
<dbReference type="Pfam" id="PF02911">
    <property type="entry name" value="Formyl_trans_C"/>
    <property type="match status" value="1"/>
</dbReference>
<protein>
    <submittedName>
        <fullName evidence="4">Methionyl-tRNA formyltransferase</fullName>
        <ecNumber evidence="4">2.1.2.9</ecNumber>
    </submittedName>
</protein>
<dbReference type="InterPro" id="IPR036477">
    <property type="entry name" value="Formyl_transf_N_sf"/>
</dbReference>
<organism evidence="4">
    <name type="scientific">bioreactor metagenome</name>
    <dbReference type="NCBI Taxonomy" id="1076179"/>
    <lineage>
        <taxon>unclassified sequences</taxon>
        <taxon>metagenomes</taxon>
        <taxon>ecological metagenomes</taxon>
    </lineage>
</organism>
<dbReference type="SUPFAM" id="SSF50486">
    <property type="entry name" value="FMT C-terminal domain-like"/>
    <property type="match status" value="1"/>
</dbReference>
<evidence type="ECO:0000256" key="1">
    <source>
        <dbReference type="ARBA" id="ARBA00022679"/>
    </source>
</evidence>
<dbReference type="SUPFAM" id="SSF53328">
    <property type="entry name" value="Formyltransferase"/>
    <property type="match status" value="1"/>
</dbReference>
<dbReference type="EC" id="2.1.2.9" evidence="4"/>
<dbReference type="CDD" id="cd08704">
    <property type="entry name" value="Met_tRNA_FMT_C"/>
    <property type="match status" value="1"/>
</dbReference>
<dbReference type="PANTHER" id="PTHR11138">
    <property type="entry name" value="METHIONYL-TRNA FORMYLTRANSFERASE"/>
    <property type="match status" value="1"/>
</dbReference>
<feature type="domain" description="Formyl transferase C-terminal" evidence="3">
    <location>
        <begin position="58"/>
        <end position="156"/>
    </location>
</feature>
<dbReference type="InterPro" id="IPR005793">
    <property type="entry name" value="Formyl_trans_C"/>
</dbReference>
<sequence length="168" mass="18499">MLAKSVMAISDDMTMGVLHDQLKIAGAKLLLDVVEGLERGTIIPIPQNNAEATYASLLDKEIEKIVWSSTAKDIHNKVRGLNPWPGAHSFLPDGRNLKIWRTRVAEKDYPGIKPGTIIELTKDGFLVVCGKDCLEVLEVQPESKKKMAADVFCNGYKNKSGEILPVEV</sequence>
<dbReference type="GO" id="GO:0004479">
    <property type="term" value="F:methionyl-tRNA formyltransferase activity"/>
    <property type="evidence" value="ECO:0007669"/>
    <property type="project" value="UniProtKB-EC"/>
</dbReference>
<dbReference type="PANTHER" id="PTHR11138:SF5">
    <property type="entry name" value="METHIONYL-TRNA FORMYLTRANSFERASE, MITOCHONDRIAL"/>
    <property type="match status" value="1"/>
</dbReference>
<evidence type="ECO:0000313" key="4">
    <source>
        <dbReference type="EMBL" id="MPM66511.1"/>
    </source>
</evidence>
<dbReference type="AlphaFoldDB" id="A0A645BPJ8"/>
<evidence type="ECO:0000256" key="2">
    <source>
        <dbReference type="ARBA" id="ARBA00022917"/>
    </source>
</evidence>
<dbReference type="Gene3D" id="3.40.50.170">
    <property type="entry name" value="Formyl transferase, N-terminal domain"/>
    <property type="match status" value="1"/>
</dbReference>
<dbReference type="Gene3D" id="3.10.25.10">
    <property type="entry name" value="Formyl transferase, C-terminal domain"/>
    <property type="match status" value="1"/>
</dbReference>
<proteinExistence type="predicted"/>